<evidence type="ECO:0000259" key="1">
    <source>
        <dbReference type="PROSITE" id="PS50878"/>
    </source>
</evidence>
<dbReference type="WBParaSite" id="ECPE_0000101901-mRNA-1">
    <property type="protein sequence ID" value="ECPE_0000101901-mRNA-1"/>
    <property type="gene ID" value="ECPE_0000101901"/>
</dbReference>
<reference evidence="4" key="1">
    <citation type="submission" date="2016-06" db="UniProtKB">
        <authorList>
            <consortium name="WormBaseParasite"/>
        </authorList>
    </citation>
    <scope>IDENTIFICATION</scope>
</reference>
<dbReference type="InterPro" id="IPR000477">
    <property type="entry name" value="RT_dom"/>
</dbReference>
<evidence type="ECO:0000313" key="4">
    <source>
        <dbReference type="WBParaSite" id="ECPE_0000101901-mRNA-1"/>
    </source>
</evidence>
<sequence>MFKAVLESPVCQGDKLSAVDGVRRLAEGLQNGAFTEMTAARELEGYIKSEFPHTWAPKKERDGKKHTNREWSRKRMRRAQYAVVQTLYTKSRKDAANLVLSGDWATCHLHERNEPPSNMLEYWKELFEAESVEDKRPVIKDRSIQWQILDPITVEEVKEVAVAIGKSAAGLDRVGAASLWKQPSGVTQLLNLLLLLEFPSMHLSKGRVTLIPKVKNPKGPTDFRPIAVASVILRTLHKILARRWLKVMKLDSLQLAFQRRDGCLEASELLQTVIRNAHCKSQSLAAAFVDVSKAFDTVSTNTILRAAQRQGLPPPFVSYLKRLYEGSSVQLLTTTIRCGRGVRQGDPLSPLLFNAVMDEVIGGSLPLLGVEVGGRRIGALAYADDLVLFAENESRLKDKLVALNSALQAAGMAINASKSCTLTITSNTHQKTVALQPTRSSIGGESLKPLSVDDKVTYLGLTFNWKGLVRMKHTRVLEENLNQLRRAPLKPYQRLTILKHHLIPRLNHELVLGFPHRNTLKSMDVMIRGAVRGWLRLPSDTTLAYMYTKVAEGGLGLPCLSTTIPLAQRKRLEKIAAGVDLLANTVKSSESFRVLLRSANLPVRVGGEVACSKQEAEIYWKRTLYRSCDGRGLEVEAHPSSYDWIGDPSRIPSRVFLRSLKLRGGLLPTKVRAARRRPGSNVEVRCKNGCGLPESVDHITQVCHVTHDVRCERHNRIAKKVGKAFEKLGAKVWFEPTVLCGPSFCKPDLVVKIGESLSVMDVCITTARRIDQTKKAKIEKYGMPEIEQGLLQLAELPPSSKVRHVPVVLTNRGLIDRKCGMRLQRMGIHRRVLGDLAVTALLGSLKCYDLFMRGTRRY</sequence>
<protein>
    <submittedName>
        <fullName evidence="4">Reverse transcriptase domain-containing protein</fullName>
    </submittedName>
</protein>
<dbReference type="PANTHER" id="PTHR19446">
    <property type="entry name" value="REVERSE TRANSCRIPTASES"/>
    <property type="match status" value="1"/>
</dbReference>
<dbReference type="InterPro" id="IPR043128">
    <property type="entry name" value="Rev_trsase/Diguanyl_cyclase"/>
</dbReference>
<evidence type="ECO:0000313" key="2">
    <source>
        <dbReference type="EMBL" id="VDP32110.1"/>
    </source>
</evidence>
<organism evidence="4">
    <name type="scientific">Echinostoma caproni</name>
    <dbReference type="NCBI Taxonomy" id="27848"/>
    <lineage>
        <taxon>Eukaryota</taxon>
        <taxon>Metazoa</taxon>
        <taxon>Spiralia</taxon>
        <taxon>Lophotrochozoa</taxon>
        <taxon>Platyhelminthes</taxon>
        <taxon>Trematoda</taxon>
        <taxon>Digenea</taxon>
        <taxon>Plagiorchiida</taxon>
        <taxon>Echinostomata</taxon>
        <taxon>Echinostomatoidea</taxon>
        <taxon>Echinostomatidae</taxon>
        <taxon>Echinostoma</taxon>
    </lineage>
</organism>
<gene>
    <name evidence="2" type="ORF">ECPE_LOCUS1020</name>
</gene>
<dbReference type="Gene3D" id="3.30.70.270">
    <property type="match status" value="1"/>
</dbReference>
<dbReference type="EMBL" id="UZAN01004728">
    <property type="protein sequence ID" value="VDP32110.1"/>
    <property type="molecule type" value="Genomic_DNA"/>
</dbReference>
<dbReference type="AlphaFoldDB" id="A0A183A234"/>
<reference evidence="2 3" key="2">
    <citation type="submission" date="2018-11" db="EMBL/GenBank/DDBJ databases">
        <authorList>
            <consortium name="Pathogen Informatics"/>
        </authorList>
    </citation>
    <scope>NUCLEOTIDE SEQUENCE [LARGE SCALE GENOMIC DNA]</scope>
    <source>
        <strain evidence="2 3">Egypt</strain>
    </source>
</reference>
<dbReference type="Proteomes" id="UP000272942">
    <property type="component" value="Unassembled WGS sequence"/>
</dbReference>
<dbReference type="InterPro" id="IPR043502">
    <property type="entry name" value="DNA/RNA_pol_sf"/>
</dbReference>
<proteinExistence type="predicted"/>
<evidence type="ECO:0000313" key="3">
    <source>
        <dbReference type="Proteomes" id="UP000272942"/>
    </source>
</evidence>
<accession>A0A183A234</accession>
<dbReference type="SUPFAM" id="SSF56672">
    <property type="entry name" value="DNA/RNA polymerases"/>
    <property type="match status" value="1"/>
</dbReference>
<name>A0A183A234_9TREM</name>
<dbReference type="OrthoDB" id="6286681at2759"/>
<dbReference type="PROSITE" id="PS50878">
    <property type="entry name" value="RT_POL"/>
    <property type="match status" value="1"/>
</dbReference>
<dbReference type="CDD" id="cd01650">
    <property type="entry name" value="RT_nLTR_like"/>
    <property type="match status" value="1"/>
</dbReference>
<dbReference type="Pfam" id="PF00078">
    <property type="entry name" value="RVT_1"/>
    <property type="match status" value="1"/>
</dbReference>
<feature type="domain" description="Reverse transcriptase" evidence="1">
    <location>
        <begin position="192"/>
        <end position="463"/>
    </location>
</feature>
<keyword evidence="3" id="KW-1185">Reference proteome</keyword>